<evidence type="ECO:0000313" key="2">
    <source>
        <dbReference type="Proteomes" id="UP000003558"/>
    </source>
</evidence>
<organism evidence="1 2">
    <name type="scientific">Gordonia alkanivorans NBRC 16433</name>
    <dbReference type="NCBI Taxonomy" id="1027371"/>
    <lineage>
        <taxon>Bacteria</taxon>
        <taxon>Bacillati</taxon>
        <taxon>Actinomycetota</taxon>
        <taxon>Actinomycetes</taxon>
        <taxon>Mycobacteriales</taxon>
        <taxon>Gordoniaceae</taxon>
        <taxon>Gordonia</taxon>
    </lineage>
</organism>
<dbReference type="EMBL" id="BACI01000053">
    <property type="protein sequence ID" value="GAA12535.1"/>
    <property type="molecule type" value="Genomic_DNA"/>
</dbReference>
<sequence length="81" mass="8722">MEKTLRPREKRTPSSSAVRMARLRGSACHGTPSAVRATATIGDTTEVDRPATCEQALTALLHAHEGTTVPIKFRNPGRIAL</sequence>
<accession>F9VV96</accession>
<dbReference type="STRING" id="1027371.GOALK_053_00550"/>
<proteinExistence type="predicted"/>
<gene>
    <name evidence="1" type="ORF">GOALK_053_00550</name>
</gene>
<name>F9VV96_9ACTN</name>
<comment type="caution">
    <text evidence="1">The sequence shown here is derived from an EMBL/GenBank/DDBJ whole genome shotgun (WGS) entry which is preliminary data.</text>
</comment>
<dbReference type="AlphaFoldDB" id="F9VV96"/>
<evidence type="ECO:0000313" key="1">
    <source>
        <dbReference type="EMBL" id="GAA12535.1"/>
    </source>
</evidence>
<reference evidence="1 2" key="1">
    <citation type="submission" date="2011-05" db="EMBL/GenBank/DDBJ databases">
        <title>Whole genome shotgun sequence of Gordonia alkanivorans NBRC 16433.</title>
        <authorList>
            <person name="Hosoyama A."/>
            <person name="Nakamura S."/>
            <person name="Takarada H."/>
            <person name="Tsuchikane K."/>
            <person name="Yamazaki S."/>
            <person name="Fujita N."/>
        </authorList>
    </citation>
    <scope>NUCLEOTIDE SEQUENCE [LARGE SCALE GENOMIC DNA]</scope>
    <source>
        <strain evidence="1 2">NBRC 16433</strain>
    </source>
</reference>
<dbReference type="Proteomes" id="UP000003558">
    <property type="component" value="Unassembled WGS sequence"/>
</dbReference>
<protein>
    <submittedName>
        <fullName evidence="1">Uncharacterized protein</fullName>
    </submittedName>
</protein>